<dbReference type="Pfam" id="PF09994">
    <property type="entry name" value="T6SS_Tle1-like_cat"/>
    <property type="match status" value="1"/>
</dbReference>
<dbReference type="InterPro" id="IPR018712">
    <property type="entry name" value="Tle1-like_cat"/>
</dbReference>
<protein>
    <submittedName>
        <fullName evidence="3">DUF2235 domain-containing protein</fullName>
    </submittedName>
</protein>
<evidence type="ECO:0000313" key="4">
    <source>
        <dbReference type="Proteomes" id="UP000253977"/>
    </source>
</evidence>
<reference evidence="3 4" key="1">
    <citation type="submission" date="2018-07" db="EMBL/GenBank/DDBJ databases">
        <title>Thalassococcus profundi sp. nov., a marine bacterium isolated from deep seawater of Okinawa Trough.</title>
        <authorList>
            <person name="Yu M."/>
        </authorList>
    </citation>
    <scope>NUCLEOTIDE SEQUENCE [LARGE SCALE GENOMIC DNA]</scope>
    <source>
        <strain evidence="3 4">WRAS1</strain>
    </source>
</reference>
<dbReference type="PANTHER" id="PTHR33840:SF1">
    <property type="entry name" value="TLE1 PHOSPHOLIPASE DOMAIN-CONTAINING PROTEIN"/>
    <property type="match status" value="1"/>
</dbReference>
<dbReference type="RefSeq" id="WP_114512328.1">
    <property type="nucleotide sequence ID" value="NZ_QPMK01000017.1"/>
</dbReference>
<dbReference type="PANTHER" id="PTHR33840">
    <property type="match status" value="1"/>
</dbReference>
<dbReference type="AlphaFoldDB" id="A0A369THN1"/>
<name>A0A369THN1_9RHOB</name>
<gene>
    <name evidence="3" type="ORF">DU478_17840</name>
</gene>
<feature type="region of interest" description="Disordered" evidence="1">
    <location>
        <begin position="332"/>
        <end position="355"/>
    </location>
</feature>
<dbReference type="OrthoDB" id="4378831at2"/>
<sequence length="355" mass="39669">MNGLSRLSERWLGWLTRRFAPRRETVTPSRGCRDHVIILDGTLSSLAPGAETNAGLTYKLLREGGGALSLYYEAGLQWPDWRATPDVMLGRGINRQIRRAYGVLASRYRPGDRIYLLGYSRGAFAVRSLAGIIDRLGLLRAEAATERNLRQLYRHYQGDPDSAAAKAFSKAYCQDDIAIDMIGVWDTVKALGFRVPVLWRFTEEKHGFHNHELGPATRRGFHALALDETRRAYAPVLWTCPPHRAGQVEQVWFPGSHGDVGGQLGGFDAARPVSNIALVWMLERLELCGLTLPEGWRARFPCDPAAPKVGTWRGFGKFFLLRQRRVVGRDPSERLHETVPASDRAGHAAPLEASF</sequence>
<proteinExistence type="predicted"/>
<organism evidence="3 4">
    <name type="scientific">Thalassococcus profundi</name>
    <dbReference type="NCBI Taxonomy" id="2282382"/>
    <lineage>
        <taxon>Bacteria</taxon>
        <taxon>Pseudomonadati</taxon>
        <taxon>Pseudomonadota</taxon>
        <taxon>Alphaproteobacteria</taxon>
        <taxon>Rhodobacterales</taxon>
        <taxon>Roseobacteraceae</taxon>
        <taxon>Thalassococcus</taxon>
    </lineage>
</organism>
<keyword evidence="4" id="KW-1185">Reference proteome</keyword>
<feature type="domain" description="T6SS Phospholipase effector Tle1-like catalytic" evidence="2">
    <location>
        <begin position="34"/>
        <end position="283"/>
    </location>
</feature>
<accession>A0A369THN1</accession>
<dbReference type="Proteomes" id="UP000253977">
    <property type="component" value="Unassembled WGS sequence"/>
</dbReference>
<evidence type="ECO:0000313" key="3">
    <source>
        <dbReference type="EMBL" id="RDD64813.1"/>
    </source>
</evidence>
<evidence type="ECO:0000256" key="1">
    <source>
        <dbReference type="SAM" id="MobiDB-lite"/>
    </source>
</evidence>
<dbReference type="EMBL" id="QPMK01000017">
    <property type="protein sequence ID" value="RDD64813.1"/>
    <property type="molecule type" value="Genomic_DNA"/>
</dbReference>
<evidence type="ECO:0000259" key="2">
    <source>
        <dbReference type="Pfam" id="PF09994"/>
    </source>
</evidence>
<comment type="caution">
    <text evidence="3">The sequence shown here is derived from an EMBL/GenBank/DDBJ whole genome shotgun (WGS) entry which is preliminary data.</text>
</comment>